<reference evidence="1 3" key="1">
    <citation type="submission" date="2015-04" db="EMBL/GenBank/DDBJ databases">
        <title>The draft genome sequence of Roseovarius indicus B108T.</title>
        <authorList>
            <person name="Li G."/>
            <person name="Lai Q."/>
            <person name="Shao Z."/>
            <person name="Yan P."/>
        </authorList>
    </citation>
    <scope>NUCLEOTIDE SEQUENCE [LARGE SCALE GENOMIC DNA]</scope>
    <source>
        <strain evidence="1 3">B108</strain>
    </source>
</reference>
<evidence type="ECO:0000313" key="1">
    <source>
        <dbReference type="EMBL" id="KRS16731.1"/>
    </source>
</evidence>
<dbReference type="EMBL" id="LAXI01000012">
    <property type="protein sequence ID" value="KRS16731.1"/>
    <property type="molecule type" value="Genomic_DNA"/>
</dbReference>
<dbReference type="Proteomes" id="UP000325785">
    <property type="component" value="Chromosome"/>
</dbReference>
<dbReference type="STRING" id="540747.SAMN04488031_105243"/>
<accession>A0A0T5P687</accession>
<dbReference type="PATRIC" id="fig|540747.5.peg.1192"/>
<dbReference type="Proteomes" id="UP000051401">
    <property type="component" value="Unassembled WGS sequence"/>
</dbReference>
<name>A0A0T5P687_9RHOB</name>
<organism evidence="1 3">
    <name type="scientific">Roseovarius indicus</name>
    <dbReference type="NCBI Taxonomy" id="540747"/>
    <lineage>
        <taxon>Bacteria</taxon>
        <taxon>Pseudomonadati</taxon>
        <taxon>Pseudomonadota</taxon>
        <taxon>Alphaproteobacteria</taxon>
        <taxon>Rhodobacterales</taxon>
        <taxon>Roseobacteraceae</taxon>
        <taxon>Roseovarius</taxon>
    </lineage>
</organism>
<proteinExistence type="predicted"/>
<reference evidence="2 4" key="2">
    <citation type="submission" date="2018-08" db="EMBL/GenBank/DDBJ databases">
        <title>Genetic Globetrotter - A new plasmid hitch-hiking vast phylogenetic and geographic distances.</title>
        <authorList>
            <person name="Vollmers J."/>
            <person name="Petersen J."/>
        </authorList>
    </citation>
    <scope>NUCLEOTIDE SEQUENCE [LARGE SCALE GENOMIC DNA]</scope>
    <source>
        <strain evidence="2 4">DSM 26383</strain>
    </source>
</reference>
<sequence length="134" mass="14309">MPKRVVIDPDTAILIASGALLPSEGYAILAPTLLRSQVLATLYARVRDGALSAEQGLAINAHFAKLKFRYLGDAVMRRRAWAIADRQGLRSTELAEYVALAQLQADALVTEDPDLAAAAEGEVPVVAPRTIATN</sequence>
<gene>
    <name evidence="2" type="ORF">RIdsm_04143</name>
    <name evidence="1" type="ORF">XM52_17285</name>
</gene>
<dbReference type="KEGG" id="rid:RIdsm_04143"/>
<dbReference type="Gene3D" id="3.40.50.1010">
    <property type="entry name" value="5'-nuclease"/>
    <property type="match status" value="1"/>
</dbReference>
<evidence type="ECO:0000313" key="3">
    <source>
        <dbReference type="Proteomes" id="UP000051401"/>
    </source>
</evidence>
<dbReference type="OrthoDB" id="8370557at2"/>
<evidence type="ECO:0000313" key="4">
    <source>
        <dbReference type="Proteomes" id="UP000325785"/>
    </source>
</evidence>
<dbReference type="RefSeq" id="WP_074940279.1">
    <property type="nucleotide sequence ID" value="NZ_CP031598.1"/>
</dbReference>
<evidence type="ECO:0000313" key="2">
    <source>
        <dbReference type="EMBL" id="QEW28313.1"/>
    </source>
</evidence>
<dbReference type="EMBL" id="CP031598">
    <property type="protein sequence ID" value="QEW28313.1"/>
    <property type="molecule type" value="Genomic_DNA"/>
</dbReference>
<keyword evidence="3" id="KW-1185">Reference proteome</keyword>
<protein>
    <submittedName>
        <fullName evidence="2">Putative nucleic acid-binding protein</fullName>
    </submittedName>
</protein>
<dbReference type="AlphaFoldDB" id="A0A0T5P687"/>